<evidence type="ECO:0000256" key="1">
    <source>
        <dbReference type="SAM" id="MobiDB-lite"/>
    </source>
</evidence>
<feature type="region of interest" description="Disordered" evidence="1">
    <location>
        <begin position="58"/>
        <end position="82"/>
    </location>
</feature>
<organism evidence="2">
    <name type="scientific">Herbiconiux sp. A18JL235</name>
    <dbReference type="NCBI Taxonomy" id="3152363"/>
    <lineage>
        <taxon>Bacteria</taxon>
        <taxon>Bacillati</taxon>
        <taxon>Actinomycetota</taxon>
        <taxon>Actinomycetes</taxon>
        <taxon>Micrococcales</taxon>
        <taxon>Microbacteriaceae</taxon>
        <taxon>Herbiconiux</taxon>
    </lineage>
</organism>
<geneLocation type="plasmid" evidence="2">
    <name>unnamed2</name>
</geneLocation>
<reference evidence="2" key="1">
    <citation type="submission" date="2024-05" db="EMBL/GenBank/DDBJ databases">
        <title>Herbiconiux sp. A18JL235.</title>
        <authorList>
            <person name="Zhang G."/>
        </authorList>
    </citation>
    <scope>NUCLEOTIDE SEQUENCE</scope>
    <source>
        <strain evidence="2">A18JL235</strain>
        <plasmid evidence="2">unnamed2</plasmid>
    </source>
</reference>
<dbReference type="AlphaFoldDB" id="A0AB39BN08"/>
<evidence type="ECO:0000313" key="2">
    <source>
        <dbReference type="EMBL" id="XDI07629.1"/>
    </source>
</evidence>
<proteinExistence type="predicted"/>
<gene>
    <name evidence="2" type="ORF">ABFY20_20180</name>
</gene>
<feature type="region of interest" description="Disordered" evidence="1">
    <location>
        <begin position="1"/>
        <end position="21"/>
    </location>
</feature>
<dbReference type="RefSeq" id="WP_368499995.1">
    <property type="nucleotide sequence ID" value="NZ_CP162513.1"/>
</dbReference>
<sequence length="82" mass="8945">MAQQVTKSSKDRDGDITGLCGTGWSHTKPEAVSNIARDPQAYFVSVNGRTVYVRVGSRNGRQYLTTSSDGYSPNNLDDLDDC</sequence>
<keyword evidence="2" id="KW-0614">Plasmid</keyword>
<feature type="compositionally biased region" description="Polar residues" evidence="1">
    <location>
        <begin position="59"/>
        <end position="75"/>
    </location>
</feature>
<dbReference type="InterPro" id="IPR024997">
    <property type="entry name" value="DUF3892"/>
</dbReference>
<dbReference type="EMBL" id="CP162513">
    <property type="protein sequence ID" value="XDI07629.1"/>
    <property type="molecule type" value="Genomic_DNA"/>
</dbReference>
<name>A0AB39BN08_9MICO</name>
<protein>
    <submittedName>
        <fullName evidence="2">DUF3892 domain-containing protein</fullName>
    </submittedName>
</protein>
<accession>A0AB39BN08</accession>
<dbReference type="Pfam" id="PF13031">
    <property type="entry name" value="DUF3892"/>
    <property type="match status" value="1"/>
</dbReference>